<reference evidence="1" key="1">
    <citation type="submission" date="2020-04" db="EMBL/GenBank/DDBJ databases">
        <authorList>
            <person name="Chiriac C."/>
            <person name="Salcher M."/>
            <person name="Ghai R."/>
            <person name="Kavagutti S V."/>
        </authorList>
    </citation>
    <scope>NUCLEOTIDE SEQUENCE</scope>
</reference>
<evidence type="ECO:0000313" key="2">
    <source>
        <dbReference type="EMBL" id="CAB4134091.1"/>
    </source>
</evidence>
<sequence length="163" mass="18798">MKLYEITNEYQNIFNLMDETGEIDESLITSLEGLQEDFERKAISIASYIKNLEAEEIAISNAMDEMRLRKDRLAKKSQSLSDYLQFNLQSLSINEIETSPYFKIRLKKCPVSVDVFDESLLPSEFLREKVVVSVDKIKLKETLNEGVEVPGATLQRKIKLEIK</sequence>
<protein>
    <submittedName>
        <fullName evidence="1">Siphovirus Gp157</fullName>
    </submittedName>
</protein>
<proteinExistence type="predicted"/>
<gene>
    <name evidence="2" type="ORF">UFOVP269_8</name>
    <name evidence="1" type="ORF">UFOVP98_63</name>
</gene>
<organism evidence="1">
    <name type="scientific">uncultured Caudovirales phage</name>
    <dbReference type="NCBI Taxonomy" id="2100421"/>
    <lineage>
        <taxon>Viruses</taxon>
        <taxon>Duplodnaviria</taxon>
        <taxon>Heunggongvirae</taxon>
        <taxon>Uroviricota</taxon>
        <taxon>Caudoviricetes</taxon>
        <taxon>Peduoviridae</taxon>
        <taxon>Maltschvirus</taxon>
        <taxon>Maltschvirus maltsch</taxon>
    </lineage>
</organism>
<accession>A0A6J5L3E8</accession>
<evidence type="ECO:0000313" key="1">
    <source>
        <dbReference type="EMBL" id="CAB4127856.1"/>
    </source>
</evidence>
<dbReference type="InterPro" id="IPR008840">
    <property type="entry name" value="Sipho_Gp157"/>
</dbReference>
<dbReference type="EMBL" id="LR796283">
    <property type="protein sequence ID" value="CAB4134091.1"/>
    <property type="molecule type" value="Genomic_DNA"/>
</dbReference>
<name>A0A6J5L3E8_9CAUD</name>
<dbReference type="Pfam" id="PF05565">
    <property type="entry name" value="Sipho_Gp157"/>
    <property type="match status" value="1"/>
</dbReference>
<dbReference type="EMBL" id="LR796217">
    <property type="protein sequence ID" value="CAB4127856.1"/>
    <property type="molecule type" value="Genomic_DNA"/>
</dbReference>